<dbReference type="FunFam" id="3.40.720.10:FF:000047">
    <property type="entry name" value="Arylsulfatase"/>
    <property type="match status" value="1"/>
</dbReference>
<comment type="caution">
    <text evidence="4">The sequence shown here is derived from an EMBL/GenBank/DDBJ whole genome shotgun (WGS) entry which is preliminary data.</text>
</comment>
<accession>A0A559KG47</accession>
<dbReference type="Pfam" id="PF00884">
    <property type="entry name" value="Sulfatase"/>
    <property type="match status" value="1"/>
</dbReference>
<proteinExistence type="inferred from homology"/>
<dbReference type="Gene3D" id="3.40.720.10">
    <property type="entry name" value="Alkaline Phosphatase, subunit A"/>
    <property type="match status" value="1"/>
</dbReference>
<dbReference type="SUPFAM" id="SSF53649">
    <property type="entry name" value="Alkaline phosphatase-like"/>
    <property type="match status" value="1"/>
</dbReference>
<organism evidence="4 5">
    <name type="scientific">Paenibacillus cremeus</name>
    <dbReference type="NCBI Taxonomy" id="2163881"/>
    <lineage>
        <taxon>Bacteria</taxon>
        <taxon>Bacillati</taxon>
        <taxon>Bacillota</taxon>
        <taxon>Bacilli</taxon>
        <taxon>Bacillales</taxon>
        <taxon>Paenibacillaceae</taxon>
        <taxon>Paenibacillus</taxon>
    </lineage>
</organism>
<dbReference type="AlphaFoldDB" id="A0A559KG47"/>
<dbReference type="InterPro" id="IPR000917">
    <property type="entry name" value="Sulfatase_N"/>
</dbReference>
<evidence type="ECO:0000313" key="4">
    <source>
        <dbReference type="EMBL" id="TVY11099.1"/>
    </source>
</evidence>
<comment type="similarity">
    <text evidence="1">Belongs to the sulfatase family.</text>
</comment>
<dbReference type="PANTHER" id="PTHR42693">
    <property type="entry name" value="ARYLSULFATASE FAMILY MEMBER"/>
    <property type="match status" value="1"/>
</dbReference>
<dbReference type="CDD" id="cd16025">
    <property type="entry name" value="PAS_like"/>
    <property type="match status" value="1"/>
</dbReference>
<evidence type="ECO:0000313" key="5">
    <source>
        <dbReference type="Proteomes" id="UP000317036"/>
    </source>
</evidence>
<evidence type="ECO:0000256" key="2">
    <source>
        <dbReference type="ARBA" id="ARBA00022801"/>
    </source>
</evidence>
<gene>
    <name evidence="4" type="ORF">FPZ49_04440</name>
</gene>
<feature type="domain" description="Sulfatase N-terminal" evidence="3">
    <location>
        <begin position="5"/>
        <end position="385"/>
    </location>
</feature>
<dbReference type="InterPro" id="IPR017850">
    <property type="entry name" value="Alkaline_phosphatase_core_sf"/>
</dbReference>
<dbReference type="Proteomes" id="UP000317036">
    <property type="component" value="Unassembled WGS sequence"/>
</dbReference>
<dbReference type="GO" id="GO:0004065">
    <property type="term" value="F:arylsulfatase activity"/>
    <property type="evidence" value="ECO:0007669"/>
    <property type="project" value="TreeGrafter"/>
</dbReference>
<dbReference type="OrthoDB" id="9762324at2"/>
<name>A0A559KG47_9BACL</name>
<evidence type="ECO:0000256" key="1">
    <source>
        <dbReference type="ARBA" id="ARBA00008779"/>
    </source>
</evidence>
<keyword evidence="5" id="KW-1185">Reference proteome</keyword>
<dbReference type="Gene3D" id="3.30.1120.10">
    <property type="match status" value="1"/>
</dbReference>
<dbReference type="PANTHER" id="PTHR42693:SF53">
    <property type="entry name" value="ENDO-4-O-SULFATASE"/>
    <property type="match status" value="1"/>
</dbReference>
<dbReference type="RefSeq" id="WP_144843772.1">
    <property type="nucleotide sequence ID" value="NZ_VNJI01000004.1"/>
</dbReference>
<reference evidence="4 5" key="1">
    <citation type="submission" date="2019-07" db="EMBL/GenBank/DDBJ databases">
        <authorList>
            <person name="Kim J."/>
        </authorList>
    </citation>
    <scope>NUCLEOTIDE SEQUENCE [LARGE SCALE GENOMIC DNA]</scope>
    <source>
        <strain evidence="4 5">JC52</strain>
    </source>
</reference>
<sequence length="527" mass="60634">MAKQPNIILIMVDDMGFSDLGCYGSEIHTPNLDRLAKEGVRFSQFYNTPRCCPTRASIMTGLYPHQAGLGFMEEDIGHPAYSGTIHKQCVTIAEALGDEYNSLMVGKWHLGKKEHQRPYNRGFDSYTGLLDGASNYFKPEPEKVLIKRNELFQPPDDDFYTTDWFSESAAEYVEEYGKQEKPFFLYLAYTAPHWPLQAPQADIDRYVGTYMKGWDELRKERYQRLLAEGILDEKSSPLTERDSGAPAWDTVEDQEAWDLKMAVYAAMVDRMDQGVGKVLDKLKELQIEDNTLVMFLSDNGACAEGIGLRSDKAPGTADSFIAYHLPWANVSTTPFRMYKHFVNEGGISTPFIARWPETIKQQGTVTHQFGHLMDIMATCLDVAGIAYPETYDGNAITPMEGKSLLPILEGNEREGHDYIFWEHEGNRAVRQGPWKLISRCRMDWQFTEAWGFRGDRTPHEEKWELYNIEEDRVELHDLAEQYPERVQEMAKQHDQWVKHVGAIPWMDYMKVTKTAYLLRTQELTYDL</sequence>
<protein>
    <submittedName>
        <fullName evidence="4">Arylsulfatase</fullName>
    </submittedName>
</protein>
<dbReference type="EMBL" id="VNJI01000004">
    <property type="protein sequence ID" value="TVY11099.1"/>
    <property type="molecule type" value="Genomic_DNA"/>
</dbReference>
<evidence type="ECO:0000259" key="3">
    <source>
        <dbReference type="Pfam" id="PF00884"/>
    </source>
</evidence>
<dbReference type="InterPro" id="IPR050738">
    <property type="entry name" value="Sulfatase"/>
</dbReference>
<keyword evidence="2" id="KW-0378">Hydrolase</keyword>